<keyword evidence="1" id="KW-0812">Transmembrane</keyword>
<feature type="transmembrane region" description="Helical" evidence="1">
    <location>
        <begin position="149"/>
        <end position="173"/>
    </location>
</feature>
<evidence type="ECO:0000256" key="1">
    <source>
        <dbReference type="SAM" id="Phobius"/>
    </source>
</evidence>
<dbReference type="Proteomes" id="UP000297245">
    <property type="component" value="Unassembled WGS sequence"/>
</dbReference>
<feature type="transmembrane region" description="Helical" evidence="1">
    <location>
        <begin position="6"/>
        <end position="24"/>
    </location>
</feature>
<keyword evidence="1" id="KW-1133">Transmembrane helix</keyword>
<protein>
    <submittedName>
        <fullName evidence="2">Uncharacterized protein</fullName>
    </submittedName>
</protein>
<sequence length="180" mass="20790">MLIYVYVYFCYFNALHSSILFTYPQILLCGIPTFPLIIALYILTLLVFPFTTPVYWSFSYLTFSLPSIMLYSNNHILYFLNLLPQSTFLSLHPPALFSGKSFHTSYPSIFSGKSFHSTWSLLVILLYTWPPNYLQLCSNYLPHCTTQLLMSIILCSHMLTLLLLTIPLLQIIFSTSKKGR</sequence>
<accession>A0A4S8L1Q5</accession>
<dbReference type="EMBL" id="ML179750">
    <property type="protein sequence ID" value="THU82193.1"/>
    <property type="molecule type" value="Genomic_DNA"/>
</dbReference>
<keyword evidence="1" id="KW-0472">Membrane</keyword>
<evidence type="ECO:0000313" key="3">
    <source>
        <dbReference type="Proteomes" id="UP000297245"/>
    </source>
</evidence>
<organism evidence="2 3">
    <name type="scientific">Dendrothele bispora (strain CBS 962.96)</name>
    <dbReference type="NCBI Taxonomy" id="1314807"/>
    <lineage>
        <taxon>Eukaryota</taxon>
        <taxon>Fungi</taxon>
        <taxon>Dikarya</taxon>
        <taxon>Basidiomycota</taxon>
        <taxon>Agaricomycotina</taxon>
        <taxon>Agaricomycetes</taxon>
        <taxon>Agaricomycetidae</taxon>
        <taxon>Agaricales</taxon>
        <taxon>Agaricales incertae sedis</taxon>
        <taxon>Dendrothele</taxon>
    </lineage>
</organism>
<dbReference type="AlphaFoldDB" id="A0A4S8L1Q5"/>
<reference evidence="2 3" key="1">
    <citation type="journal article" date="2019" name="Nat. Ecol. Evol.">
        <title>Megaphylogeny resolves global patterns of mushroom evolution.</title>
        <authorList>
            <person name="Varga T."/>
            <person name="Krizsan K."/>
            <person name="Foldi C."/>
            <person name="Dima B."/>
            <person name="Sanchez-Garcia M."/>
            <person name="Sanchez-Ramirez S."/>
            <person name="Szollosi G.J."/>
            <person name="Szarkandi J.G."/>
            <person name="Papp V."/>
            <person name="Albert L."/>
            <person name="Andreopoulos W."/>
            <person name="Angelini C."/>
            <person name="Antonin V."/>
            <person name="Barry K.W."/>
            <person name="Bougher N.L."/>
            <person name="Buchanan P."/>
            <person name="Buyck B."/>
            <person name="Bense V."/>
            <person name="Catcheside P."/>
            <person name="Chovatia M."/>
            <person name="Cooper J."/>
            <person name="Damon W."/>
            <person name="Desjardin D."/>
            <person name="Finy P."/>
            <person name="Geml J."/>
            <person name="Haridas S."/>
            <person name="Hughes K."/>
            <person name="Justo A."/>
            <person name="Karasinski D."/>
            <person name="Kautmanova I."/>
            <person name="Kiss B."/>
            <person name="Kocsube S."/>
            <person name="Kotiranta H."/>
            <person name="LaButti K.M."/>
            <person name="Lechner B.E."/>
            <person name="Liimatainen K."/>
            <person name="Lipzen A."/>
            <person name="Lukacs Z."/>
            <person name="Mihaltcheva S."/>
            <person name="Morgado L.N."/>
            <person name="Niskanen T."/>
            <person name="Noordeloos M.E."/>
            <person name="Ohm R.A."/>
            <person name="Ortiz-Santana B."/>
            <person name="Ovrebo C."/>
            <person name="Racz N."/>
            <person name="Riley R."/>
            <person name="Savchenko A."/>
            <person name="Shiryaev A."/>
            <person name="Soop K."/>
            <person name="Spirin V."/>
            <person name="Szebenyi C."/>
            <person name="Tomsovsky M."/>
            <person name="Tulloss R.E."/>
            <person name="Uehling J."/>
            <person name="Grigoriev I.V."/>
            <person name="Vagvolgyi C."/>
            <person name="Papp T."/>
            <person name="Martin F.M."/>
            <person name="Miettinen O."/>
            <person name="Hibbett D.S."/>
            <person name="Nagy L.G."/>
        </authorList>
    </citation>
    <scope>NUCLEOTIDE SEQUENCE [LARGE SCALE GENOMIC DNA]</scope>
    <source>
        <strain evidence="2 3">CBS 962.96</strain>
    </source>
</reference>
<gene>
    <name evidence="2" type="ORF">K435DRAFT_460784</name>
</gene>
<keyword evidence="3" id="KW-1185">Reference proteome</keyword>
<evidence type="ECO:0000313" key="2">
    <source>
        <dbReference type="EMBL" id="THU82193.1"/>
    </source>
</evidence>
<name>A0A4S8L1Q5_DENBC</name>
<proteinExistence type="predicted"/>
<feature type="transmembrane region" description="Helical" evidence="1">
    <location>
        <begin position="36"/>
        <end position="56"/>
    </location>
</feature>